<dbReference type="OrthoDB" id="2364157at2"/>
<organism evidence="2 3">
    <name type="scientific">Ktedonosporobacter rubrisoli</name>
    <dbReference type="NCBI Taxonomy" id="2509675"/>
    <lineage>
        <taxon>Bacteria</taxon>
        <taxon>Bacillati</taxon>
        <taxon>Chloroflexota</taxon>
        <taxon>Ktedonobacteria</taxon>
        <taxon>Ktedonobacterales</taxon>
        <taxon>Ktedonosporobacteraceae</taxon>
        <taxon>Ktedonosporobacter</taxon>
    </lineage>
</organism>
<dbReference type="Pfam" id="PF13443">
    <property type="entry name" value="HTH_26"/>
    <property type="match status" value="1"/>
</dbReference>
<evidence type="ECO:0000259" key="1">
    <source>
        <dbReference type="PROSITE" id="PS50943"/>
    </source>
</evidence>
<dbReference type="SUPFAM" id="SSF47413">
    <property type="entry name" value="lambda repressor-like DNA-binding domains"/>
    <property type="match status" value="1"/>
</dbReference>
<sequence length="77" mass="8882">MIRLRIKEVAVEKKISMRKLAKNADISYNTLRTIYRDPYRQVTTTTLDKLALALNVDVRELIESVPDDPQVPPQIDT</sequence>
<dbReference type="Gene3D" id="1.10.260.40">
    <property type="entry name" value="lambda repressor-like DNA-binding domains"/>
    <property type="match status" value="1"/>
</dbReference>
<evidence type="ECO:0000313" key="2">
    <source>
        <dbReference type="EMBL" id="QBD83626.1"/>
    </source>
</evidence>
<dbReference type="PROSITE" id="PS50943">
    <property type="entry name" value="HTH_CROC1"/>
    <property type="match status" value="1"/>
</dbReference>
<protein>
    <submittedName>
        <fullName evidence="2">XRE family transcriptional regulator</fullName>
    </submittedName>
</protein>
<dbReference type="AlphaFoldDB" id="A0A4P6K7L8"/>
<feature type="domain" description="HTH cro/C1-type" evidence="1">
    <location>
        <begin position="6"/>
        <end position="61"/>
    </location>
</feature>
<dbReference type="KEGG" id="kbs:EPA93_29450"/>
<evidence type="ECO:0000313" key="3">
    <source>
        <dbReference type="Proteomes" id="UP000290365"/>
    </source>
</evidence>
<accession>A0A4P6K7L8</accession>
<gene>
    <name evidence="2" type="ORF">EPA93_29450</name>
</gene>
<dbReference type="CDD" id="cd00093">
    <property type="entry name" value="HTH_XRE"/>
    <property type="match status" value="1"/>
</dbReference>
<dbReference type="Proteomes" id="UP000290365">
    <property type="component" value="Chromosome"/>
</dbReference>
<keyword evidence="3" id="KW-1185">Reference proteome</keyword>
<reference evidence="2 3" key="1">
    <citation type="submission" date="2019-01" db="EMBL/GenBank/DDBJ databases">
        <title>Ktedonosporobacter rubrisoli SCAWS-G2.</title>
        <authorList>
            <person name="Huang Y."/>
            <person name="Yan B."/>
        </authorList>
    </citation>
    <scope>NUCLEOTIDE SEQUENCE [LARGE SCALE GENOMIC DNA]</scope>
    <source>
        <strain evidence="2 3">SCAWS-G2</strain>
    </source>
</reference>
<proteinExistence type="predicted"/>
<dbReference type="EMBL" id="CP035758">
    <property type="protein sequence ID" value="QBD83626.1"/>
    <property type="molecule type" value="Genomic_DNA"/>
</dbReference>
<name>A0A4P6K7L8_KTERU</name>
<dbReference type="SMART" id="SM00530">
    <property type="entry name" value="HTH_XRE"/>
    <property type="match status" value="1"/>
</dbReference>
<dbReference type="InterPro" id="IPR001387">
    <property type="entry name" value="Cro/C1-type_HTH"/>
</dbReference>
<dbReference type="InterPro" id="IPR010982">
    <property type="entry name" value="Lambda_DNA-bd_dom_sf"/>
</dbReference>
<dbReference type="GO" id="GO:0003677">
    <property type="term" value="F:DNA binding"/>
    <property type="evidence" value="ECO:0007669"/>
    <property type="project" value="InterPro"/>
</dbReference>